<keyword evidence="3" id="KW-1185">Reference proteome</keyword>
<organism evidence="2 3">
    <name type="scientific">Halorutilus salinus</name>
    <dbReference type="NCBI Taxonomy" id="2487751"/>
    <lineage>
        <taxon>Archaea</taxon>
        <taxon>Methanobacteriati</taxon>
        <taxon>Methanobacteriota</taxon>
        <taxon>Stenosarchaea group</taxon>
        <taxon>Halobacteria</taxon>
        <taxon>Halorutilales</taxon>
        <taxon>Halorutilaceae</taxon>
        <taxon>Halorutilus</taxon>
    </lineage>
</organism>
<name>A0A9Q4C4Y7_9EURY</name>
<evidence type="ECO:0000256" key="1">
    <source>
        <dbReference type="SAM" id="MobiDB-lite"/>
    </source>
</evidence>
<dbReference type="RefSeq" id="WP_266087171.1">
    <property type="nucleotide sequence ID" value="NZ_RKLV01000006.1"/>
</dbReference>
<evidence type="ECO:0000313" key="3">
    <source>
        <dbReference type="Proteomes" id="UP001149411"/>
    </source>
</evidence>
<reference evidence="2" key="1">
    <citation type="submission" date="2022-09" db="EMBL/GenBank/DDBJ databases">
        <title>Haloadaptaus new haloarchaeum isolated from saline soil.</title>
        <authorList>
            <person name="Duran-Viseras A."/>
            <person name="Sanchez-Porro C."/>
            <person name="Ventosa A."/>
        </authorList>
    </citation>
    <scope>NUCLEOTIDE SEQUENCE</scope>
    <source>
        <strain evidence="2">F3-133</strain>
    </source>
</reference>
<evidence type="ECO:0000313" key="2">
    <source>
        <dbReference type="EMBL" id="MCX2819145.1"/>
    </source>
</evidence>
<dbReference type="Proteomes" id="UP001149411">
    <property type="component" value="Unassembled WGS sequence"/>
</dbReference>
<dbReference type="EMBL" id="RKLV01000006">
    <property type="protein sequence ID" value="MCX2819145.1"/>
    <property type="molecule type" value="Genomic_DNA"/>
</dbReference>
<feature type="region of interest" description="Disordered" evidence="1">
    <location>
        <begin position="1"/>
        <end position="27"/>
    </location>
</feature>
<proteinExistence type="predicted"/>
<accession>A0A9Q4C4Y7</accession>
<protein>
    <submittedName>
        <fullName evidence="2">Uncharacterized protein</fullName>
    </submittedName>
</protein>
<comment type="caution">
    <text evidence="2">The sequence shown here is derived from an EMBL/GenBank/DDBJ whole genome shotgun (WGS) entry which is preliminary data.</text>
</comment>
<gene>
    <name evidence="2" type="ORF">EGH25_07240</name>
</gene>
<dbReference type="AlphaFoldDB" id="A0A9Q4C4Y7"/>
<sequence length="65" mass="7443">MTDEDAPIVPDVRGRNRRRENVEEAHVDGEGIREEMEALRDEAPFVPTVAKRREERIRDAVGADD</sequence>